<dbReference type="Proteomes" id="UP001279734">
    <property type="component" value="Unassembled WGS sequence"/>
</dbReference>
<evidence type="ECO:0000313" key="2">
    <source>
        <dbReference type="Proteomes" id="UP001279734"/>
    </source>
</evidence>
<evidence type="ECO:0000313" key="1">
    <source>
        <dbReference type="EMBL" id="GMH25976.1"/>
    </source>
</evidence>
<name>A0AAD3TB74_NEPGR</name>
<protein>
    <submittedName>
        <fullName evidence="1">Uncharacterized protein</fullName>
    </submittedName>
</protein>
<keyword evidence="2" id="KW-1185">Reference proteome</keyword>
<dbReference type="EMBL" id="BSYO01000030">
    <property type="protein sequence ID" value="GMH25976.1"/>
    <property type="molecule type" value="Genomic_DNA"/>
</dbReference>
<accession>A0AAD3TB74</accession>
<dbReference type="AlphaFoldDB" id="A0AAD3TB74"/>
<reference evidence="1" key="1">
    <citation type="submission" date="2023-05" db="EMBL/GenBank/DDBJ databases">
        <title>Nepenthes gracilis genome sequencing.</title>
        <authorList>
            <person name="Fukushima K."/>
        </authorList>
    </citation>
    <scope>NUCLEOTIDE SEQUENCE</scope>
    <source>
        <strain evidence="1">SING2019-196</strain>
    </source>
</reference>
<gene>
    <name evidence="1" type="ORF">Nepgr_027819</name>
</gene>
<comment type="caution">
    <text evidence="1">The sequence shown here is derived from an EMBL/GenBank/DDBJ whole genome shotgun (WGS) entry which is preliminary data.</text>
</comment>
<proteinExistence type="predicted"/>
<sequence>MGQSSLNQEMDWKKPWRVLHGCENRILREEVEHMAEEGDILFDLFINNPGPGLKGELSEAWEQTVVAKLLGRSLGYKASCDKIQV</sequence>
<organism evidence="1 2">
    <name type="scientific">Nepenthes gracilis</name>
    <name type="common">Slender pitcher plant</name>
    <dbReference type="NCBI Taxonomy" id="150966"/>
    <lineage>
        <taxon>Eukaryota</taxon>
        <taxon>Viridiplantae</taxon>
        <taxon>Streptophyta</taxon>
        <taxon>Embryophyta</taxon>
        <taxon>Tracheophyta</taxon>
        <taxon>Spermatophyta</taxon>
        <taxon>Magnoliopsida</taxon>
        <taxon>eudicotyledons</taxon>
        <taxon>Gunneridae</taxon>
        <taxon>Pentapetalae</taxon>
        <taxon>Caryophyllales</taxon>
        <taxon>Nepenthaceae</taxon>
        <taxon>Nepenthes</taxon>
    </lineage>
</organism>